<feature type="domain" description="Radical SAM core" evidence="15">
    <location>
        <begin position="50"/>
        <end position="269"/>
    </location>
</feature>
<dbReference type="STRING" id="1123029.SAMN02745172_00650"/>
<dbReference type="SUPFAM" id="SSF102114">
    <property type="entry name" value="Radical SAM enzymes"/>
    <property type="match status" value="1"/>
</dbReference>
<evidence type="ECO:0000256" key="9">
    <source>
        <dbReference type="ARBA" id="ARBA00022756"/>
    </source>
</evidence>
<dbReference type="InterPro" id="IPR002684">
    <property type="entry name" value="Biotin_synth/BioAB"/>
</dbReference>
<keyword evidence="11 13" id="KW-0411">Iron-sulfur</keyword>
<evidence type="ECO:0000256" key="3">
    <source>
        <dbReference type="ARBA" id="ARBA00012236"/>
    </source>
</evidence>
<dbReference type="GO" id="GO:0004076">
    <property type="term" value="F:biotin synthase activity"/>
    <property type="evidence" value="ECO:0007669"/>
    <property type="project" value="UniProtKB-UniRule"/>
</dbReference>
<dbReference type="HAMAP" id="MF_01694">
    <property type="entry name" value="BioB"/>
    <property type="match status" value="1"/>
</dbReference>
<feature type="binding site" evidence="13 14">
    <location>
        <position position="140"/>
    </location>
    <ligand>
        <name>[2Fe-2S] cluster</name>
        <dbReference type="ChEBI" id="CHEBI:190135"/>
    </ligand>
</feature>
<keyword evidence="5 13" id="KW-0808">Transferase</keyword>
<accession>A0A1M7Z8Q1</accession>
<dbReference type="GO" id="GO:0009102">
    <property type="term" value="P:biotin biosynthetic process"/>
    <property type="evidence" value="ECO:0007669"/>
    <property type="project" value="UniProtKB-UniRule"/>
</dbReference>
<feature type="binding site" evidence="13 14">
    <location>
        <position position="69"/>
    </location>
    <ligand>
        <name>[4Fe-4S] cluster</name>
        <dbReference type="ChEBI" id="CHEBI:49883"/>
        <note>4Fe-4S-S-AdoMet</note>
    </ligand>
</feature>
<keyword evidence="17" id="KW-1185">Reference proteome</keyword>
<dbReference type="SMART" id="SM00876">
    <property type="entry name" value="BATS"/>
    <property type="match status" value="1"/>
</dbReference>
<evidence type="ECO:0000256" key="11">
    <source>
        <dbReference type="ARBA" id="ARBA00023014"/>
    </source>
</evidence>
<comment type="pathway">
    <text evidence="1 13">Cofactor biosynthesis; biotin biosynthesis; biotin from 7,8-diaminononanoate: step 2/2.</text>
</comment>
<keyword evidence="10 13" id="KW-0408">Iron</keyword>
<organism evidence="16 17">
    <name type="scientific">Pseudoxanthobacter soli DSM 19599</name>
    <dbReference type="NCBI Taxonomy" id="1123029"/>
    <lineage>
        <taxon>Bacteria</taxon>
        <taxon>Pseudomonadati</taxon>
        <taxon>Pseudomonadota</taxon>
        <taxon>Alphaproteobacteria</taxon>
        <taxon>Hyphomicrobiales</taxon>
        <taxon>Segnochrobactraceae</taxon>
        <taxon>Pseudoxanthobacter</taxon>
    </lineage>
</organism>
<evidence type="ECO:0000256" key="4">
    <source>
        <dbReference type="ARBA" id="ARBA00022485"/>
    </source>
</evidence>
<comment type="function">
    <text evidence="13">Catalyzes the conversion of dethiobiotin (DTB) to biotin by the insertion of a sulfur atom into dethiobiotin via a radical-based mechanism.</text>
</comment>
<dbReference type="GO" id="GO:0051539">
    <property type="term" value="F:4 iron, 4 sulfur cluster binding"/>
    <property type="evidence" value="ECO:0007669"/>
    <property type="project" value="UniProtKB-KW"/>
</dbReference>
<feature type="binding site" evidence="13 14">
    <location>
        <position position="72"/>
    </location>
    <ligand>
        <name>[4Fe-4S] cluster</name>
        <dbReference type="ChEBI" id="CHEBI:49883"/>
        <note>4Fe-4S-S-AdoMet</note>
    </ligand>
</feature>
<keyword evidence="6 13" id="KW-0949">S-adenosyl-L-methionine</keyword>
<dbReference type="GO" id="GO:0005506">
    <property type="term" value="F:iron ion binding"/>
    <property type="evidence" value="ECO:0007669"/>
    <property type="project" value="UniProtKB-UniRule"/>
</dbReference>
<dbReference type="PANTHER" id="PTHR22976">
    <property type="entry name" value="BIOTIN SYNTHASE"/>
    <property type="match status" value="1"/>
</dbReference>
<dbReference type="AlphaFoldDB" id="A0A1M7Z8Q1"/>
<dbReference type="InterPro" id="IPR058240">
    <property type="entry name" value="rSAM_sf"/>
</dbReference>
<keyword evidence="9 13" id="KW-0093">Biotin biosynthesis</keyword>
<keyword evidence="4 13" id="KW-0004">4Fe-4S</keyword>
<evidence type="ECO:0000313" key="17">
    <source>
        <dbReference type="Proteomes" id="UP000186406"/>
    </source>
</evidence>
<dbReference type="Gene3D" id="3.20.20.70">
    <property type="entry name" value="Aldolase class I"/>
    <property type="match status" value="1"/>
</dbReference>
<comment type="cofactor">
    <cofactor evidence="13 14">
        <name>[4Fe-4S] cluster</name>
        <dbReference type="ChEBI" id="CHEBI:49883"/>
    </cofactor>
    <text evidence="13 14">Binds 1 [4Fe-4S] cluster. The cluster is coordinated with 3 cysteines and an exchangeable S-adenosyl-L-methionine.</text>
</comment>
<dbReference type="RefSeq" id="WP_073625705.1">
    <property type="nucleotide sequence ID" value="NZ_FRXO01000001.1"/>
</dbReference>
<keyword evidence="7 13" id="KW-0001">2Fe-2S</keyword>
<gene>
    <name evidence="13" type="primary">bioB</name>
    <name evidence="16" type="ORF">SAMN02745172_00650</name>
</gene>
<comment type="catalytic activity">
    <reaction evidence="12 13">
        <text>(4R,5S)-dethiobiotin + (sulfur carrier)-SH + 2 reduced [2Fe-2S]-[ferredoxin] + 2 S-adenosyl-L-methionine = (sulfur carrier)-H + biotin + 2 5'-deoxyadenosine + 2 L-methionine + 2 oxidized [2Fe-2S]-[ferredoxin]</text>
        <dbReference type="Rhea" id="RHEA:22060"/>
        <dbReference type="Rhea" id="RHEA-COMP:10000"/>
        <dbReference type="Rhea" id="RHEA-COMP:10001"/>
        <dbReference type="Rhea" id="RHEA-COMP:14737"/>
        <dbReference type="Rhea" id="RHEA-COMP:14739"/>
        <dbReference type="ChEBI" id="CHEBI:17319"/>
        <dbReference type="ChEBI" id="CHEBI:29917"/>
        <dbReference type="ChEBI" id="CHEBI:33737"/>
        <dbReference type="ChEBI" id="CHEBI:33738"/>
        <dbReference type="ChEBI" id="CHEBI:57586"/>
        <dbReference type="ChEBI" id="CHEBI:57844"/>
        <dbReference type="ChEBI" id="CHEBI:59789"/>
        <dbReference type="ChEBI" id="CHEBI:64428"/>
        <dbReference type="ChEBI" id="CHEBI:149473"/>
        <dbReference type="EC" id="2.8.1.6"/>
    </reaction>
</comment>
<dbReference type="InterPro" id="IPR007197">
    <property type="entry name" value="rSAM"/>
</dbReference>
<comment type="cofactor">
    <cofactor evidence="14">
        <name>[2Fe-2S] cluster</name>
        <dbReference type="ChEBI" id="CHEBI:190135"/>
    </cofactor>
    <text evidence="14">Binds 1 [2Fe-2S] cluster. The cluster is coordinated with 3 cysteines and 1 arginine.</text>
</comment>
<dbReference type="InterPro" id="IPR013785">
    <property type="entry name" value="Aldolase_TIM"/>
</dbReference>
<feature type="binding site" evidence="13 14">
    <location>
        <position position="200"/>
    </location>
    <ligand>
        <name>[2Fe-2S] cluster</name>
        <dbReference type="ChEBI" id="CHEBI:190135"/>
    </ligand>
</feature>
<dbReference type="NCBIfam" id="TIGR00433">
    <property type="entry name" value="bioB"/>
    <property type="match status" value="1"/>
</dbReference>
<evidence type="ECO:0000256" key="2">
    <source>
        <dbReference type="ARBA" id="ARBA00010765"/>
    </source>
</evidence>
<evidence type="ECO:0000256" key="10">
    <source>
        <dbReference type="ARBA" id="ARBA00023004"/>
    </source>
</evidence>
<dbReference type="CDD" id="cd01335">
    <property type="entry name" value="Radical_SAM"/>
    <property type="match status" value="1"/>
</dbReference>
<evidence type="ECO:0000256" key="1">
    <source>
        <dbReference type="ARBA" id="ARBA00004942"/>
    </source>
</evidence>
<dbReference type="OrthoDB" id="9786826at2"/>
<keyword evidence="8 13" id="KW-0479">Metal-binding</keyword>
<feature type="binding site" evidence="13 14">
    <location>
        <position position="109"/>
    </location>
    <ligand>
        <name>[2Fe-2S] cluster</name>
        <dbReference type="ChEBI" id="CHEBI:190135"/>
    </ligand>
</feature>
<feature type="binding site" evidence="13 14">
    <location>
        <position position="273"/>
    </location>
    <ligand>
        <name>[2Fe-2S] cluster</name>
        <dbReference type="ChEBI" id="CHEBI:190135"/>
    </ligand>
</feature>
<dbReference type="Proteomes" id="UP000186406">
    <property type="component" value="Unassembled WGS sequence"/>
</dbReference>
<dbReference type="SMART" id="SM00729">
    <property type="entry name" value="Elp3"/>
    <property type="match status" value="1"/>
</dbReference>
<dbReference type="InterPro" id="IPR006638">
    <property type="entry name" value="Elp3/MiaA/NifB-like_rSAM"/>
</dbReference>
<evidence type="ECO:0000313" key="16">
    <source>
        <dbReference type="EMBL" id="SHO61172.1"/>
    </source>
</evidence>
<evidence type="ECO:0000256" key="8">
    <source>
        <dbReference type="ARBA" id="ARBA00022723"/>
    </source>
</evidence>
<dbReference type="PROSITE" id="PS51918">
    <property type="entry name" value="RADICAL_SAM"/>
    <property type="match status" value="1"/>
</dbReference>
<feature type="binding site" evidence="13 14">
    <location>
        <position position="65"/>
    </location>
    <ligand>
        <name>[4Fe-4S] cluster</name>
        <dbReference type="ChEBI" id="CHEBI:49883"/>
        <note>4Fe-4S-S-AdoMet</note>
    </ligand>
</feature>
<dbReference type="Pfam" id="PF04055">
    <property type="entry name" value="Radical_SAM"/>
    <property type="match status" value="1"/>
</dbReference>
<reference evidence="16 17" key="1">
    <citation type="submission" date="2016-12" db="EMBL/GenBank/DDBJ databases">
        <authorList>
            <person name="Song W.-J."/>
            <person name="Kurnit D.M."/>
        </authorList>
    </citation>
    <scope>NUCLEOTIDE SEQUENCE [LARGE SCALE GENOMIC DNA]</scope>
    <source>
        <strain evidence="16 17">DSM 19599</strain>
    </source>
</reference>
<comment type="subunit">
    <text evidence="13">Homodimer.</text>
</comment>
<dbReference type="EC" id="2.8.1.6" evidence="3 13"/>
<sequence>MTGDRQPPAAADGAIRSDWSRQEIRDIHDLPLPDLLHRSQTVHRRFFNPAEIEAASLLSIKTGGCAEDCGYCSQSAHYDTGIKASRLMEVEAVVEAARVARDAGASRFCMGAAWRSPKDRDMGRLCTMIAGVRALGMQTCATLGMLTPDQAVSLREAGLDYYSHNVDTSPEHYGRIITTRTIEDRLETIGHVRAAGIALCCGGIVGMGERPADRLGLLHLLANLDPHPESVPINHWNAVRGVPVAETAEPLYPLAFVRLVAVARIVMPRSVVRISAGRSAMSEELQALCFTAGANSIFIGSVLLTTENPDQDRDFAMLRRMGLELVASVVPAAA</sequence>
<comment type="cofactor">
    <cofactor evidence="13">
        <name>[2Fe-2S] cluster</name>
        <dbReference type="ChEBI" id="CHEBI:190135"/>
    </cofactor>
    <text evidence="13">Binds 1 [2Fe-2S] cluster. The cluster is coordinated with 3 cysteines and 1 arginine.</text>
</comment>
<dbReference type="EMBL" id="FRXO01000001">
    <property type="protein sequence ID" value="SHO61172.1"/>
    <property type="molecule type" value="Genomic_DNA"/>
</dbReference>
<proteinExistence type="inferred from homology"/>
<dbReference type="Pfam" id="PF06968">
    <property type="entry name" value="BATS"/>
    <property type="match status" value="1"/>
</dbReference>
<evidence type="ECO:0000259" key="15">
    <source>
        <dbReference type="PROSITE" id="PS51918"/>
    </source>
</evidence>
<evidence type="ECO:0000256" key="14">
    <source>
        <dbReference type="PIRSR" id="PIRSR001619-1"/>
    </source>
</evidence>
<dbReference type="InterPro" id="IPR024177">
    <property type="entry name" value="Biotin_synthase"/>
</dbReference>
<dbReference type="InterPro" id="IPR010722">
    <property type="entry name" value="BATS_dom"/>
</dbReference>
<name>A0A1M7Z8Q1_9HYPH</name>
<comment type="similarity">
    <text evidence="2 13">Belongs to the radical SAM superfamily. Biotin synthase family.</text>
</comment>
<evidence type="ECO:0000256" key="6">
    <source>
        <dbReference type="ARBA" id="ARBA00022691"/>
    </source>
</evidence>
<dbReference type="GO" id="GO:0051537">
    <property type="term" value="F:2 iron, 2 sulfur cluster binding"/>
    <property type="evidence" value="ECO:0007669"/>
    <property type="project" value="UniProtKB-KW"/>
</dbReference>
<dbReference type="SFLD" id="SFLDS00029">
    <property type="entry name" value="Radical_SAM"/>
    <property type="match status" value="1"/>
</dbReference>
<dbReference type="SFLD" id="SFLDG01278">
    <property type="entry name" value="biotin_synthase_like"/>
    <property type="match status" value="1"/>
</dbReference>
<evidence type="ECO:0000256" key="5">
    <source>
        <dbReference type="ARBA" id="ARBA00022679"/>
    </source>
</evidence>
<dbReference type="UniPathway" id="UPA00078">
    <property type="reaction ID" value="UER00162"/>
</dbReference>
<dbReference type="PIRSF" id="PIRSF001619">
    <property type="entry name" value="Biotin_synth"/>
    <property type="match status" value="1"/>
</dbReference>
<dbReference type="PANTHER" id="PTHR22976:SF2">
    <property type="entry name" value="BIOTIN SYNTHASE, MITOCHONDRIAL"/>
    <property type="match status" value="1"/>
</dbReference>
<evidence type="ECO:0000256" key="7">
    <source>
        <dbReference type="ARBA" id="ARBA00022714"/>
    </source>
</evidence>
<protein>
    <recommendedName>
        <fullName evidence="3 13">Biotin synthase</fullName>
        <ecNumber evidence="3 13">2.8.1.6</ecNumber>
    </recommendedName>
</protein>
<evidence type="ECO:0000256" key="12">
    <source>
        <dbReference type="ARBA" id="ARBA00051157"/>
    </source>
</evidence>
<evidence type="ECO:0000256" key="13">
    <source>
        <dbReference type="HAMAP-Rule" id="MF_01694"/>
    </source>
</evidence>
<dbReference type="SFLD" id="SFLDF00272">
    <property type="entry name" value="biotin_synthase"/>
    <property type="match status" value="1"/>
</dbReference>
<dbReference type="SFLD" id="SFLDG01060">
    <property type="entry name" value="BATS_domain_containing"/>
    <property type="match status" value="1"/>
</dbReference>